<comment type="caution">
    <text evidence="1">The sequence shown here is derived from an EMBL/GenBank/DDBJ whole genome shotgun (WGS) entry which is preliminary data.</text>
</comment>
<keyword evidence="2" id="KW-1185">Reference proteome</keyword>
<sequence>MVGLVVFKVSVLVDVRERRNRGEVLVKVNELGFALGGTVVEIKLKCDYGAGGFHSDQINFWNAENQSTFQFEVVNVVSGEFSLRKSFSLRKKYSLQEQNFVLLNFLSFRCYGNMGSPSPFAFVCFCSRRMFLSENFHSSNGNNIPRNGAMKQFKAIKTVGVILGVYIVSWMPSLVLSAVHCYYTATNHLCNDIKLENVV</sequence>
<evidence type="ECO:0008006" key="3">
    <source>
        <dbReference type="Google" id="ProtNLM"/>
    </source>
</evidence>
<evidence type="ECO:0000313" key="2">
    <source>
        <dbReference type="Proteomes" id="UP001159428"/>
    </source>
</evidence>
<dbReference type="Gene3D" id="1.20.1070.10">
    <property type="entry name" value="Rhodopsin 7-helix transmembrane proteins"/>
    <property type="match status" value="1"/>
</dbReference>
<reference evidence="1 2" key="1">
    <citation type="submission" date="2022-05" db="EMBL/GenBank/DDBJ databases">
        <authorList>
            <consortium name="Genoscope - CEA"/>
            <person name="William W."/>
        </authorList>
    </citation>
    <scope>NUCLEOTIDE SEQUENCE [LARGE SCALE GENOMIC DNA]</scope>
</reference>
<name>A0AAU9W327_9CNID</name>
<organism evidence="1 2">
    <name type="scientific">Pocillopora meandrina</name>
    <dbReference type="NCBI Taxonomy" id="46732"/>
    <lineage>
        <taxon>Eukaryota</taxon>
        <taxon>Metazoa</taxon>
        <taxon>Cnidaria</taxon>
        <taxon>Anthozoa</taxon>
        <taxon>Hexacorallia</taxon>
        <taxon>Scleractinia</taxon>
        <taxon>Astrocoeniina</taxon>
        <taxon>Pocilloporidae</taxon>
        <taxon>Pocillopora</taxon>
    </lineage>
</organism>
<accession>A0AAU9W327</accession>
<dbReference type="Proteomes" id="UP001159428">
    <property type="component" value="Unassembled WGS sequence"/>
</dbReference>
<protein>
    <recommendedName>
        <fullName evidence="3">G-protein coupled receptors family 1 profile domain-containing protein</fullName>
    </recommendedName>
</protein>
<gene>
    <name evidence="1" type="ORF">PMEA_00033153</name>
</gene>
<dbReference type="AlphaFoldDB" id="A0AAU9W327"/>
<evidence type="ECO:0000313" key="1">
    <source>
        <dbReference type="EMBL" id="CAH3046216.1"/>
    </source>
</evidence>
<dbReference type="EMBL" id="CALNXJ010000008">
    <property type="protein sequence ID" value="CAH3046216.1"/>
    <property type="molecule type" value="Genomic_DNA"/>
</dbReference>
<proteinExistence type="predicted"/>
<dbReference type="SUPFAM" id="SSF81321">
    <property type="entry name" value="Family A G protein-coupled receptor-like"/>
    <property type="match status" value="1"/>
</dbReference>